<dbReference type="InterPro" id="IPR002347">
    <property type="entry name" value="SDR_fam"/>
</dbReference>
<dbReference type="PANTHER" id="PTHR43639:SF1">
    <property type="entry name" value="SHORT-CHAIN DEHYDROGENASE_REDUCTASE FAMILY PROTEIN"/>
    <property type="match status" value="1"/>
</dbReference>
<dbReference type="PRINTS" id="PR00081">
    <property type="entry name" value="GDHRDH"/>
</dbReference>
<dbReference type="SUPFAM" id="SSF51735">
    <property type="entry name" value="NAD(P)-binding Rossmann-fold domains"/>
    <property type="match status" value="1"/>
</dbReference>
<dbReference type="CDD" id="cd05233">
    <property type="entry name" value="SDR_c"/>
    <property type="match status" value="1"/>
</dbReference>
<reference evidence="3" key="1">
    <citation type="journal article" date="2014" name="Front. Microbiol.">
        <title>High frequency of phylogenetically diverse reductive dehalogenase-homologous genes in deep subseafloor sedimentary metagenomes.</title>
        <authorList>
            <person name="Kawai M."/>
            <person name="Futagami T."/>
            <person name="Toyoda A."/>
            <person name="Takaki Y."/>
            <person name="Nishi S."/>
            <person name="Hori S."/>
            <person name="Arai W."/>
            <person name="Tsubouchi T."/>
            <person name="Morono Y."/>
            <person name="Uchiyama I."/>
            <person name="Ito T."/>
            <person name="Fujiyama A."/>
            <person name="Inagaki F."/>
            <person name="Takami H."/>
        </authorList>
    </citation>
    <scope>NUCLEOTIDE SEQUENCE</scope>
    <source>
        <strain evidence="3">Expedition CK06-06</strain>
    </source>
</reference>
<keyword evidence="2" id="KW-0560">Oxidoreductase</keyword>
<gene>
    <name evidence="3" type="ORF">S01H1_67528</name>
</gene>
<dbReference type="PRINTS" id="PR00080">
    <property type="entry name" value="SDRFAMILY"/>
</dbReference>
<evidence type="ECO:0008006" key="4">
    <source>
        <dbReference type="Google" id="ProtNLM"/>
    </source>
</evidence>
<evidence type="ECO:0000256" key="2">
    <source>
        <dbReference type="ARBA" id="ARBA00023002"/>
    </source>
</evidence>
<evidence type="ECO:0000313" key="3">
    <source>
        <dbReference type="EMBL" id="GAG39327.1"/>
    </source>
</evidence>
<dbReference type="InterPro" id="IPR036291">
    <property type="entry name" value="NAD(P)-bd_dom_sf"/>
</dbReference>
<protein>
    <recommendedName>
        <fullName evidence="4">SDR family oxidoreductase</fullName>
    </recommendedName>
</protein>
<organism evidence="3">
    <name type="scientific">marine sediment metagenome</name>
    <dbReference type="NCBI Taxonomy" id="412755"/>
    <lineage>
        <taxon>unclassified sequences</taxon>
        <taxon>metagenomes</taxon>
        <taxon>ecological metagenomes</taxon>
    </lineage>
</organism>
<dbReference type="EMBL" id="BARS01044734">
    <property type="protein sequence ID" value="GAG39327.1"/>
    <property type="molecule type" value="Genomic_DNA"/>
</dbReference>
<dbReference type="Gene3D" id="3.40.50.720">
    <property type="entry name" value="NAD(P)-binding Rossmann-like Domain"/>
    <property type="match status" value="1"/>
</dbReference>
<name>X0XVR1_9ZZZZ</name>
<feature type="non-terminal residue" evidence="3">
    <location>
        <position position="1"/>
    </location>
</feature>
<dbReference type="Pfam" id="PF00106">
    <property type="entry name" value="adh_short"/>
    <property type="match status" value="1"/>
</dbReference>
<proteinExistence type="inferred from homology"/>
<comment type="caution">
    <text evidence="3">The sequence shown here is derived from an EMBL/GenBank/DDBJ whole genome shotgun (WGS) entry which is preliminary data.</text>
</comment>
<sequence>TRSELEGTAEAIRSHGGEAMTVSVDLALEGEIRRLRDLVLGAYGGLDVLVNNAATSPWKTVEETTVEDWDRTMAVNLRAPFLLSKAFLPAMKARGGGSVINVSSKSAEMGFVAESAYCPSKYGLEGLTQCLALELKPHNVAVNSLNVSAPEGKRLKPTELTLAEVDMLPEKIKAGYASDESMVGAFTDAWVFLALQDGNGVTGQRFSTRMLASLLEKEGWEAVVARRRGRLTRAVYETYEFPGSVRYQT</sequence>
<dbReference type="PANTHER" id="PTHR43639">
    <property type="entry name" value="OXIDOREDUCTASE, SHORT-CHAIN DEHYDROGENASE/REDUCTASE FAMILY (AFU_ORTHOLOGUE AFUA_5G02870)"/>
    <property type="match status" value="1"/>
</dbReference>
<evidence type="ECO:0000256" key="1">
    <source>
        <dbReference type="ARBA" id="ARBA00006484"/>
    </source>
</evidence>
<feature type="non-terminal residue" evidence="3">
    <location>
        <position position="249"/>
    </location>
</feature>
<dbReference type="AlphaFoldDB" id="X0XVR1"/>
<accession>X0XVR1</accession>
<comment type="similarity">
    <text evidence="1">Belongs to the short-chain dehydrogenases/reductases (SDR) family.</text>
</comment>
<dbReference type="GO" id="GO:0016491">
    <property type="term" value="F:oxidoreductase activity"/>
    <property type="evidence" value="ECO:0007669"/>
    <property type="project" value="UniProtKB-KW"/>
</dbReference>